<dbReference type="InterPro" id="IPR024491">
    <property type="entry name" value="Se_SelK/SelG"/>
</dbReference>
<dbReference type="Pfam" id="PF10961">
    <property type="entry name" value="SelK_SelG"/>
    <property type="match status" value="1"/>
</dbReference>
<name>A0A016VBD9_9BILA</name>
<reference evidence="3" key="1">
    <citation type="journal article" date="2015" name="Nat. Genet.">
        <title>The genome and transcriptome of the zoonotic hookworm Ancylostoma ceylanicum identify infection-specific gene families.</title>
        <authorList>
            <person name="Schwarz E.M."/>
            <person name="Hu Y."/>
            <person name="Antoshechkin I."/>
            <person name="Miller M.M."/>
            <person name="Sternberg P.W."/>
            <person name="Aroian R.V."/>
        </authorList>
    </citation>
    <scope>NUCLEOTIDE SEQUENCE</scope>
    <source>
        <strain evidence="3">HY135</strain>
    </source>
</reference>
<accession>A0A016VBD9</accession>
<dbReference type="AlphaFoldDB" id="A0A016VBD9"/>
<evidence type="ECO:0000313" key="2">
    <source>
        <dbReference type="EMBL" id="EYC24536.1"/>
    </source>
</evidence>
<dbReference type="OrthoDB" id="10512804at2759"/>
<feature type="compositionally biased region" description="Gly residues" evidence="1">
    <location>
        <begin position="108"/>
        <end position="127"/>
    </location>
</feature>
<sequence length="183" mass="19421">MCLHALSPLLNLLEPYIDLKQQRADEINPQNSAVTCSTLRCLWNSKDDNRMVYIDSSGNVCESKGSIFSYILSFFQFFILFFKSLFGLRDSTGPDANENRDHLRRSNTGGGGRWPGSGGPGGPGRNGGFRRNIGGLPRGSGMTCPPMAGAKSLGCAQTESGVCLNNGASSSSLVPAGVAVRAV</sequence>
<keyword evidence="3" id="KW-1185">Reference proteome</keyword>
<organism evidence="2 3">
    <name type="scientific">Ancylostoma ceylanicum</name>
    <dbReference type="NCBI Taxonomy" id="53326"/>
    <lineage>
        <taxon>Eukaryota</taxon>
        <taxon>Metazoa</taxon>
        <taxon>Ecdysozoa</taxon>
        <taxon>Nematoda</taxon>
        <taxon>Chromadorea</taxon>
        <taxon>Rhabditida</taxon>
        <taxon>Rhabditina</taxon>
        <taxon>Rhabditomorpha</taxon>
        <taxon>Strongyloidea</taxon>
        <taxon>Ancylostomatidae</taxon>
        <taxon>Ancylostomatinae</taxon>
        <taxon>Ancylostoma</taxon>
    </lineage>
</organism>
<dbReference type="Proteomes" id="UP000024635">
    <property type="component" value="Unassembled WGS sequence"/>
</dbReference>
<evidence type="ECO:0000256" key="1">
    <source>
        <dbReference type="SAM" id="MobiDB-lite"/>
    </source>
</evidence>
<gene>
    <name evidence="2" type="primary">Acey_s0013.g1954</name>
    <name evidence="2" type="ORF">Y032_0013g1954</name>
</gene>
<comment type="caution">
    <text evidence="2">The sequence shown here is derived from an EMBL/GenBank/DDBJ whole genome shotgun (WGS) entry which is preliminary data.</text>
</comment>
<proteinExistence type="predicted"/>
<feature type="region of interest" description="Disordered" evidence="1">
    <location>
        <begin position="93"/>
        <end position="132"/>
    </location>
</feature>
<protein>
    <submittedName>
        <fullName evidence="2">Uncharacterized protein</fullName>
    </submittedName>
</protein>
<dbReference type="EMBL" id="JARK01001349">
    <property type="protein sequence ID" value="EYC24536.1"/>
    <property type="molecule type" value="Genomic_DNA"/>
</dbReference>
<evidence type="ECO:0000313" key="3">
    <source>
        <dbReference type="Proteomes" id="UP000024635"/>
    </source>
</evidence>